<comment type="caution">
    <text evidence="7">The sequence shown here is derived from an EMBL/GenBank/DDBJ whole genome shotgun (WGS) entry which is preliminary data.</text>
</comment>
<dbReference type="Gene3D" id="3.90.550.60">
    <property type="match status" value="1"/>
</dbReference>
<protein>
    <submittedName>
        <fullName evidence="7">Glycosyl transferase</fullName>
    </submittedName>
</protein>
<reference evidence="7 8" key="1">
    <citation type="journal article" date="2017" name="New Microbes New Infect">
        <title>Genome sequence of 'Leucobacter massiliensis' sp. nov. isolated from human pharynx after travel to the 2014 Hajj.</title>
        <authorList>
            <person name="Leangapichart T."/>
            <person name="Gautret P."/>
            <person name="Nguyen T.T."/>
            <person name="Armstrong N."/>
            <person name="Rolain J.M."/>
        </authorList>
    </citation>
    <scope>NUCLEOTIDE SEQUENCE [LARGE SCALE GENOMIC DNA]</scope>
    <source>
        <strain evidence="7 8">122RC15</strain>
    </source>
</reference>
<dbReference type="RefSeq" id="WP_105806157.1">
    <property type="nucleotide sequence ID" value="NZ_MWZD01000022.1"/>
</dbReference>
<dbReference type="InterPro" id="IPR029044">
    <property type="entry name" value="Nucleotide-diphossugar_trans"/>
</dbReference>
<organism evidence="7 8">
    <name type="scientific">Leucobacter massiliensis</name>
    <dbReference type="NCBI Taxonomy" id="1686285"/>
    <lineage>
        <taxon>Bacteria</taxon>
        <taxon>Bacillati</taxon>
        <taxon>Actinomycetota</taxon>
        <taxon>Actinomycetes</taxon>
        <taxon>Micrococcales</taxon>
        <taxon>Microbacteriaceae</taxon>
        <taxon>Leucobacter</taxon>
    </lineage>
</organism>
<evidence type="ECO:0000313" key="7">
    <source>
        <dbReference type="EMBL" id="PRI10223.1"/>
    </source>
</evidence>
<dbReference type="Pfam" id="PF19320">
    <property type="entry name" value="GlfT2_domain3"/>
    <property type="match status" value="1"/>
</dbReference>
<feature type="domain" description="Galactofuranosyltransferase-2 C-terminal" evidence="6">
    <location>
        <begin position="433"/>
        <end position="632"/>
    </location>
</feature>
<evidence type="ECO:0000313" key="8">
    <source>
        <dbReference type="Proteomes" id="UP000238650"/>
    </source>
</evidence>
<dbReference type="EMBL" id="MWZD01000022">
    <property type="protein sequence ID" value="PRI10223.1"/>
    <property type="molecule type" value="Genomic_DNA"/>
</dbReference>
<dbReference type="AlphaFoldDB" id="A0A2S9QKW5"/>
<evidence type="ECO:0000256" key="3">
    <source>
        <dbReference type="ARBA" id="ARBA00022676"/>
    </source>
</evidence>
<evidence type="ECO:0000256" key="4">
    <source>
        <dbReference type="ARBA" id="ARBA00022679"/>
    </source>
</evidence>
<keyword evidence="4 7" id="KW-0808">Transferase</keyword>
<dbReference type="InterPro" id="IPR045699">
    <property type="entry name" value="GlfT2_C"/>
</dbReference>
<name>A0A2S9QKW5_9MICO</name>
<dbReference type="Pfam" id="PF17994">
    <property type="entry name" value="Glft2_N"/>
    <property type="match status" value="1"/>
</dbReference>
<dbReference type="InterPro" id="IPR040492">
    <property type="entry name" value="GlfT2_N"/>
</dbReference>
<dbReference type="PANTHER" id="PTHR43179">
    <property type="entry name" value="RHAMNOSYLTRANSFERASE WBBL"/>
    <property type="match status" value="1"/>
</dbReference>
<evidence type="ECO:0000256" key="1">
    <source>
        <dbReference type="ARBA" id="ARBA00004776"/>
    </source>
</evidence>
<keyword evidence="3" id="KW-0328">Glycosyltransferase</keyword>
<evidence type="ECO:0000256" key="2">
    <source>
        <dbReference type="ARBA" id="ARBA00006739"/>
    </source>
</evidence>
<dbReference type="OrthoDB" id="3225550at2"/>
<feature type="domain" description="Galactofuranosyltransferase GlfT2 N-terminal" evidence="5">
    <location>
        <begin position="45"/>
        <end position="156"/>
    </location>
</feature>
<proteinExistence type="inferred from homology"/>
<gene>
    <name evidence="7" type="ORF">B4915_12495</name>
</gene>
<evidence type="ECO:0000259" key="5">
    <source>
        <dbReference type="Pfam" id="PF17994"/>
    </source>
</evidence>
<dbReference type="SUPFAM" id="SSF53448">
    <property type="entry name" value="Nucleotide-diphospho-sugar transferases"/>
    <property type="match status" value="1"/>
</dbReference>
<dbReference type="GO" id="GO:0016757">
    <property type="term" value="F:glycosyltransferase activity"/>
    <property type="evidence" value="ECO:0007669"/>
    <property type="project" value="UniProtKB-KW"/>
</dbReference>
<accession>A0A2S9QKW5</accession>
<dbReference type="PANTHER" id="PTHR43179:SF12">
    <property type="entry name" value="GALACTOFURANOSYLTRANSFERASE GLFT2"/>
    <property type="match status" value="1"/>
</dbReference>
<comment type="similarity">
    <text evidence="2">Belongs to the glycosyltransferase 2 family.</text>
</comment>
<dbReference type="Proteomes" id="UP000238650">
    <property type="component" value="Unassembled WGS sequence"/>
</dbReference>
<keyword evidence="8" id="KW-1185">Reference proteome</keyword>
<sequence length="634" mass="71728">MPTTLQNVVFPGNQDPDVLPLYADPETWSSIGGKPVRLSAVASIDNVLSRSSVRVRAGRRVSYGTYFNAFPAAYWQRWTVVTSVTLTLRTTGPGTVLVYRSNASGAQQRVTSHPVGGSETTSFELPLTAFGDGGWYWFDLIAGDEDLVLEEGSWTTEAEPATPGKLSLGMTTYNKPDYCVATLGNIADSPALTEAIDRILLVDQGTQKVRDETGFAEVAARLGEKLRVIEQPNLGGSGGFARSMAETLELDDTDFLLLLDDDVEFETESALRAHQFGRFSREPVIVGGHMFDLLDKPVIHAWAEVVRPEPFLWGPSFEEQHRHDFRKQNLRQTKWMHSRLDADYNGWWMCMIPKRIIAEIGLPLPVFIKWDDAEYGLRARDAGYRTVSLPGVALWHVSWLDKDDTQDWQAFFHTRNRVIAGLLHSTQRRGGRLMQNSGRQDLKKLLNMQYYAVQLAVDALRSVLDGPEALHRSISEDMPRARALAADFPETRVYRPGDPDTPVARGGRALPFLGDTPESPKGLSLALFTLKMVPQHWRRDGDERDAPDPELEYAKRDAHWWRIPHHRSVIVGTADGAGKAWYRYDRTKFRRLLRESRELTAEIEKHWDDLAQRYRAALPRITSVEEWRKTFDGR</sequence>
<evidence type="ECO:0000259" key="6">
    <source>
        <dbReference type="Pfam" id="PF19320"/>
    </source>
</evidence>
<comment type="pathway">
    <text evidence="1">Cell wall biogenesis; cell wall polysaccharide biosynthesis.</text>
</comment>
<dbReference type="Pfam" id="PF13641">
    <property type="entry name" value="Glyco_tranf_2_3"/>
    <property type="match status" value="1"/>
</dbReference>